<name>A0A1G9MAU6_9RHOB</name>
<dbReference type="STRING" id="571298.SAMN04488026_11082"/>
<gene>
    <name evidence="3" type="ORF">SAMN04488026_11082</name>
</gene>
<dbReference type="GO" id="GO:0003700">
    <property type="term" value="F:DNA-binding transcription factor activity"/>
    <property type="evidence" value="ECO:0007669"/>
    <property type="project" value="TreeGrafter"/>
</dbReference>
<feature type="domain" description="HTH-type transcriptional regulator AraC-type N-terminal" evidence="2">
    <location>
        <begin position="34"/>
        <end position="159"/>
    </location>
</feature>
<dbReference type="GO" id="GO:0000976">
    <property type="term" value="F:transcription cis-regulatory region binding"/>
    <property type="evidence" value="ECO:0007669"/>
    <property type="project" value="TreeGrafter"/>
</dbReference>
<dbReference type="PANTHER" id="PTHR47894">
    <property type="entry name" value="HTH-TYPE TRANSCRIPTIONAL REGULATOR GADX"/>
    <property type="match status" value="1"/>
</dbReference>
<evidence type="ECO:0000256" key="1">
    <source>
        <dbReference type="ARBA" id="ARBA00023125"/>
    </source>
</evidence>
<evidence type="ECO:0000259" key="2">
    <source>
        <dbReference type="Pfam" id="PF12625"/>
    </source>
</evidence>
<organism evidence="3 4">
    <name type="scientific">Aliiruegeria lutimaris</name>
    <dbReference type="NCBI Taxonomy" id="571298"/>
    <lineage>
        <taxon>Bacteria</taxon>
        <taxon>Pseudomonadati</taxon>
        <taxon>Pseudomonadota</taxon>
        <taxon>Alphaproteobacteria</taxon>
        <taxon>Rhodobacterales</taxon>
        <taxon>Roseobacteraceae</taxon>
        <taxon>Aliiruegeria</taxon>
    </lineage>
</organism>
<proteinExistence type="predicted"/>
<protein>
    <submittedName>
        <fullName evidence="3">Arabinose-binding domain of AraC transcription regulator, N-term</fullName>
    </submittedName>
</protein>
<dbReference type="InterPro" id="IPR032687">
    <property type="entry name" value="AraC-type_N"/>
</dbReference>
<dbReference type="AlphaFoldDB" id="A0A1G9MAU6"/>
<dbReference type="EMBL" id="FNEK01000108">
    <property type="protein sequence ID" value="SDL71243.1"/>
    <property type="molecule type" value="Genomic_DNA"/>
</dbReference>
<dbReference type="PANTHER" id="PTHR47894:SF4">
    <property type="entry name" value="HTH-TYPE TRANSCRIPTIONAL REGULATOR GADX"/>
    <property type="match status" value="1"/>
</dbReference>
<reference evidence="3 4" key="1">
    <citation type="submission" date="2016-10" db="EMBL/GenBank/DDBJ databases">
        <authorList>
            <person name="de Groot N.N."/>
        </authorList>
    </citation>
    <scope>NUCLEOTIDE SEQUENCE [LARGE SCALE GENOMIC DNA]</scope>
    <source>
        <strain evidence="3 4">DSM 25294</strain>
    </source>
</reference>
<evidence type="ECO:0000313" key="4">
    <source>
        <dbReference type="Proteomes" id="UP000199382"/>
    </source>
</evidence>
<keyword evidence="1" id="KW-0238">DNA-binding</keyword>
<sequence length="165" mass="18614">MGLALKTVPMTTIRGWGQLPELVRDKAGDRALVRILQQHDLPLSVLNAPEHRVPLAKMIRVMEAAARAVGDEEFGVRLGSKTTALDYGFWAGYAYCAPTLGLALQRMCRTLWAHESGTEMYLAEREHHIVWCYKSGLAGYENVRHFSDHLFETMFVFFRGFLGKG</sequence>
<dbReference type="OrthoDB" id="9805730at2"/>
<dbReference type="Proteomes" id="UP000199382">
    <property type="component" value="Unassembled WGS sequence"/>
</dbReference>
<dbReference type="Pfam" id="PF12625">
    <property type="entry name" value="Arabinose_bd"/>
    <property type="match status" value="1"/>
</dbReference>
<dbReference type="GO" id="GO:0005829">
    <property type="term" value="C:cytosol"/>
    <property type="evidence" value="ECO:0007669"/>
    <property type="project" value="TreeGrafter"/>
</dbReference>
<accession>A0A1G9MAU6</accession>
<keyword evidence="4" id="KW-1185">Reference proteome</keyword>
<evidence type="ECO:0000313" key="3">
    <source>
        <dbReference type="EMBL" id="SDL71243.1"/>
    </source>
</evidence>